<dbReference type="InterPro" id="IPR000577">
    <property type="entry name" value="Carb_kinase_FGGY"/>
</dbReference>
<keyword evidence="7 8" id="KW-0119">Carbohydrate metabolism</keyword>
<keyword evidence="6 8" id="KW-0067">ATP-binding</keyword>
<keyword evidence="12" id="KW-1185">Reference proteome</keyword>
<dbReference type="InterPro" id="IPR043129">
    <property type="entry name" value="ATPase_NBD"/>
</dbReference>
<organism evidence="11 12">
    <name type="scientific">Bowdeniella nasicola</name>
    <dbReference type="NCBI Taxonomy" id="208480"/>
    <lineage>
        <taxon>Bacteria</taxon>
        <taxon>Bacillati</taxon>
        <taxon>Actinomycetota</taxon>
        <taxon>Actinomycetes</taxon>
        <taxon>Actinomycetales</taxon>
        <taxon>Actinomycetaceae</taxon>
        <taxon>Bowdeniella</taxon>
    </lineage>
</organism>
<evidence type="ECO:0000256" key="3">
    <source>
        <dbReference type="ARBA" id="ARBA00022679"/>
    </source>
</evidence>
<dbReference type="EC" id="2.7.1.17" evidence="8"/>
<dbReference type="GO" id="GO:0004856">
    <property type="term" value="F:D-xylulokinase activity"/>
    <property type="evidence" value="ECO:0007669"/>
    <property type="project" value="UniProtKB-EC"/>
</dbReference>
<dbReference type="InterPro" id="IPR018484">
    <property type="entry name" value="FGGY_N"/>
</dbReference>
<comment type="similarity">
    <text evidence="1 8">Belongs to the FGGY kinase family.</text>
</comment>
<sequence length="442" mass="45648">MARFVAGVDSSTQSCKVLIVDPDSGEIIRSGVAPHPVGTEVSAEAWWQAFRAAAREAGGLSDVAAISVGGQQHGLVTLDADGELVRDALLWNDTRSAKAASELTEELGAQTWAEACGSVPVASLTVSKVRWLAEHEPQSLERTAAICLPHDYLSWRLAGTGEIADLTTDRSDASGTGYLDLRTAEYRLDLLARALKASESRAADIQLPRVVAPFDVASEITRDVEDIGLAAGTLIGPGCGDNAGAALGLGLQPGEASISIGTSGVVAVVSDKPVWDPNGVITGFMDATGNWLPLACTLNGARILSSTAELLGVDFAAFDELALSVADGAGLEMTPYFEGERTPNLPDATASLAGMNLANWDRAHLAHAAVRALATLMANAAAAVSECGVRLSKVRLIGGGARSAAVQRILPEVLGIDVDVPAPAEYVALGAAKQAANVLKRG</sequence>
<dbReference type="PANTHER" id="PTHR43095:SF5">
    <property type="entry name" value="XYLULOSE KINASE"/>
    <property type="match status" value="1"/>
</dbReference>
<dbReference type="InterPro" id="IPR018485">
    <property type="entry name" value="FGGY_C"/>
</dbReference>
<dbReference type="Gene3D" id="3.30.420.40">
    <property type="match status" value="2"/>
</dbReference>
<dbReference type="PANTHER" id="PTHR43095">
    <property type="entry name" value="SUGAR KINASE"/>
    <property type="match status" value="1"/>
</dbReference>
<evidence type="ECO:0000256" key="7">
    <source>
        <dbReference type="ARBA" id="ARBA00023277"/>
    </source>
</evidence>
<comment type="catalytic activity">
    <reaction evidence="8">
        <text>D-xylulose + ATP = D-xylulose 5-phosphate + ADP + H(+)</text>
        <dbReference type="Rhea" id="RHEA:10964"/>
        <dbReference type="ChEBI" id="CHEBI:15378"/>
        <dbReference type="ChEBI" id="CHEBI:17140"/>
        <dbReference type="ChEBI" id="CHEBI:30616"/>
        <dbReference type="ChEBI" id="CHEBI:57737"/>
        <dbReference type="ChEBI" id="CHEBI:456216"/>
        <dbReference type="EC" id="2.7.1.17"/>
    </reaction>
</comment>
<gene>
    <name evidence="8" type="primary">xylB</name>
    <name evidence="11" type="ORF">SAMN02910418_01694</name>
</gene>
<evidence type="ECO:0000313" key="12">
    <source>
        <dbReference type="Proteomes" id="UP000199288"/>
    </source>
</evidence>
<evidence type="ECO:0000259" key="9">
    <source>
        <dbReference type="Pfam" id="PF00370"/>
    </source>
</evidence>
<keyword evidence="5 8" id="KW-0418">Kinase</keyword>
<dbReference type="OrthoDB" id="9805576at2"/>
<dbReference type="GO" id="GO:0005524">
    <property type="term" value="F:ATP binding"/>
    <property type="evidence" value="ECO:0007669"/>
    <property type="project" value="UniProtKB-KW"/>
</dbReference>
<dbReference type="Proteomes" id="UP000199288">
    <property type="component" value="Unassembled WGS sequence"/>
</dbReference>
<dbReference type="NCBIfam" id="TIGR01312">
    <property type="entry name" value="XylB"/>
    <property type="match status" value="1"/>
</dbReference>
<name>A0A1H4BKS2_9ACTO</name>
<dbReference type="RefSeq" id="WP_092564887.1">
    <property type="nucleotide sequence ID" value="NZ_FNQV01000010.1"/>
</dbReference>
<dbReference type="InterPro" id="IPR018483">
    <property type="entry name" value="Carb_kinase_FGGY_CS"/>
</dbReference>
<protein>
    <recommendedName>
        <fullName evidence="8">Xylulose kinase</fullName>
        <shortName evidence="8">Xylulokinase</shortName>
        <ecNumber evidence="8">2.7.1.17</ecNumber>
    </recommendedName>
</protein>
<evidence type="ECO:0000256" key="1">
    <source>
        <dbReference type="ARBA" id="ARBA00009156"/>
    </source>
</evidence>
<dbReference type="SUPFAM" id="SSF53067">
    <property type="entry name" value="Actin-like ATPase domain"/>
    <property type="match status" value="2"/>
</dbReference>
<dbReference type="EMBL" id="FNQV01000010">
    <property type="protein sequence ID" value="SEA48697.1"/>
    <property type="molecule type" value="Genomic_DNA"/>
</dbReference>
<evidence type="ECO:0000256" key="4">
    <source>
        <dbReference type="ARBA" id="ARBA00022741"/>
    </source>
</evidence>
<accession>A0A1H4BKS2</accession>
<dbReference type="PIRSF" id="PIRSF000538">
    <property type="entry name" value="GlpK"/>
    <property type="match status" value="1"/>
</dbReference>
<feature type="domain" description="Carbohydrate kinase FGGY N-terminal" evidence="9">
    <location>
        <begin position="6"/>
        <end position="248"/>
    </location>
</feature>
<dbReference type="InterPro" id="IPR006000">
    <property type="entry name" value="Xylulokinase"/>
</dbReference>
<dbReference type="GO" id="GO:0042732">
    <property type="term" value="P:D-xylose metabolic process"/>
    <property type="evidence" value="ECO:0007669"/>
    <property type="project" value="UniProtKB-KW"/>
</dbReference>
<evidence type="ECO:0000259" key="10">
    <source>
        <dbReference type="Pfam" id="PF02782"/>
    </source>
</evidence>
<keyword evidence="4 8" id="KW-0547">Nucleotide-binding</keyword>
<evidence type="ECO:0000256" key="5">
    <source>
        <dbReference type="ARBA" id="ARBA00022777"/>
    </source>
</evidence>
<dbReference type="Pfam" id="PF02782">
    <property type="entry name" value="FGGY_C"/>
    <property type="match status" value="1"/>
</dbReference>
<evidence type="ECO:0000256" key="2">
    <source>
        <dbReference type="ARBA" id="ARBA00022629"/>
    </source>
</evidence>
<keyword evidence="3 8" id="KW-0808">Transferase</keyword>
<keyword evidence="2 8" id="KW-0859">Xylose metabolism</keyword>
<dbReference type="GO" id="GO:0005997">
    <property type="term" value="P:xylulose metabolic process"/>
    <property type="evidence" value="ECO:0007669"/>
    <property type="project" value="InterPro"/>
</dbReference>
<proteinExistence type="inferred from homology"/>
<evidence type="ECO:0000256" key="6">
    <source>
        <dbReference type="ARBA" id="ARBA00022840"/>
    </source>
</evidence>
<dbReference type="InterPro" id="IPR050406">
    <property type="entry name" value="FGGY_Carb_Kinase"/>
</dbReference>
<dbReference type="PROSITE" id="PS00933">
    <property type="entry name" value="FGGY_KINASES_1"/>
    <property type="match status" value="1"/>
</dbReference>
<dbReference type="CDD" id="cd07809">
    <property type="entry name" value="ASKHA_NBD_FGGY_BaXK-like"/>
    <property type="match status" value="1"/>
</dbReference>
<feature type="domain" description="Carbohydrate kinase FGGY C-terminal" evidence="10">
    <location>
        <begin position="256"/>
        <end position="436"/>
    </location>
</feature>
<evidence type="ECO:0000256" key="8">
    <source>
        <dbReference type="RuleBase" id="RU364073"/>
    </source>
</evidence>
<dbReference type="Pfam" id="PF00370">
    <property type="entry name" value="FGGY_N"/>
    <property type="match status" value="1"/>
</dbReference>
<evidence type="ECO:0000313" key="11">
    <source>
        <dbReference type="EMBL" id="SEA48697.1"/>
    </source>
</evidence>
<reference evidence="12" key="1">
    <citation type="submission" date="2016-10" db="EMBL/GenBank/DDBJ databases">
        <authorList>
            <person name="Varghese N."/>
            <person name="Submissions S."/>
        </authorList>
    </citation>
    <scope>NUCLEOTIDE SEQUENCE [LARGE SCALE GENOMIC DNA]</scope>
    <source>
        <strain evidence="12">KPR-1</strain>
    </source>
</reference>
<dbReference type="AlphaFoldDB" id="A0A1H4BKS2"/>